<dbReference type="EMBL" id="JASBWU010000005">
    <property type="protein sequence ID" value="KAJ9121496.1"/>
    <property type="molecule type" value="Genomic_DNA"/>
</dbReference>
<proteinExistence type="predicted"/>
<sequence>MAIPTPPSAPTPVTPGVDVQIEGPTDLAAKIVKHLAEKDVGQKEDEVLRPLDCGQRKQQVYASFWLSQSAFPRLQPLTFLLPASPCLTSWY</sequence>
<protein>
    <submittedName>
        <fullName evidence="1">Uncharacterized protein</fullName>
    </submittedName>
</protein>
<organism evidence="1 2">
    <name type="scientific">Naganishia vaughanmartiniae</name>
    <dbReference type="NCBI Taxonomy" id="1424756"/>
    <lineage>
        <taxon>Eukaryota</taxon>
        <taxon>Fungi</taxon>
        <taxon>Dikarya</taxon>
        <taxon>Basidiomycota</taxon>
        <taxon>Agaricomycotina</taxon>
        <taxon>Tremellomycetes</taxon>
        <taxon>Filobasidiales</taxon>
        <taxon>Filobasidiaceae</taxon>
        <taxon>Naganishia</taxon>
    </lineage>
</organism>
<keyword evidence="2" id="KW-1185">Reference proteome</keyword>
<evidence type="ECO:0000313" key="2">
    <source>
        <dbReference type="Proteomes" id="UP001243375"/>
    </source>
</evidence>
<gene>
    <name evidence="1" type="ORF">QFC22_002112</name>
</gene>
<name>A0ACC2XEM7_9TREE</name>
<evidence type="ECO:0000313" key="1">
    <source>
        <dbReference type="EMBL" id="KAJ9121496.1"/>
    </source>
</evidence>
<comment type="caution">
    <text evidence="1">The sequence shown here is derived from an EMBL/GenBank/DDBJ whole genome shotgun (WGS) entry which is preliminary data.</text>
</comment>
<accession>A0ACC2XEM7</accession>
<reference evidence="1" key="1">
    <citation type="submission" date="2023-04" db="EMBL/GenBank/DDBJ databases">
        <title>Draft Genome sequencing of Naganishia species isolated from polar environments using Oxford Nanopore Technology.</title>
        <authorList>
            <person name="Leo P."/>
            <person name="Venkateswaran K."/>
        </authorList>
    </citation>
    <scope>NUCLEOTIDE SEQUENCE</scope>
    <source>
        <strain evidence="1">MNA-CCFEE 5425</strain>
    </source>
</reference>
<dbReference type="Proteomes" id="UP001243375">
    <property type="component" value="Unassembled WGS sequence"/>
</dbReference>